<evidence type="ECO:0000313" key="2">
    <source>
        <dbReference type="Proteomes" id="UP000008370"/>
    </source>
</evidence>
<organism evidence="1 2">
    <name type="scientific">Phanerochaete carnosa (strain HHB-10118-sp)</name>
    <name type="common">White-rot fungus</name>
    <name type="synonym">Peniophora carnosa</name>
    <dbReference type="NCBI Taxonomy" id="650164"/>
    <lineage>
        <taxon>Eukaryota</taxon>
        <taxon>Fungi</taxon>
        <taxon>Dikarya</taxon>
        <taxon>Basidiomycota</taxon>
        <taxon>Agaricomycotina</taxon>
        <taxon>Agaricomycetes</taxon>
        <taxon>Polyporales</taxon>
        <taxon>Phanerochaetaceae</taxon>
        <taxon>Phanerochaete</taxon>
    </lineage>
</organism>
<protein>
    <submittedName>
        <fullName evidence="1">Uncharacterized protein</fullName>
    </submittedName>
</protein>
<sequence length="63" mass="7261">MSLDEPALPTFALAFSVAAGIHNAPRCRYPSVLSLRVKLDTAQDRMFFKYRPSFRRQDRRCSV</sequence>
<dbReference type="InParanoid" id="K5W1J9"/>
<dbReference type="AlphaFoldDB" id="K5W1J9"/>
<name>K5W1J9_PHACS</name>
<dbReference type="KEGG" id="pco:PHACADRAFT_261379"/>
<accession>K5W1J9</accession>
<reference evidence="1 2" key="1">
    <citation type="journal article" date="2012" name="BMC Genomics">
        <title>Comparative genomics of the white-rot fungi, Phanerochaete carnosa and P. chrysosporium, to elucidate the genetic basis of the distinct wood types they colonize.</title>
        <authorList>
            <person name="Suzuki H."/>
            <person name="MacDonald J."/>
            <person name="Syed K."/>
            <person name="Salamov A."/>
            <person name="Hori C."/>
            <person name="Aerts A."/>
            <person name="Henrissat B."/>
            <person name="Wiebenga A."/>
            <person name="vanKuyk P.A."/>
            <person name="Barry K."/>
            <person name="Lindquist E."/>
            <person name="LaButti K."/>
            <person name="Lapidus A."/>
            <person name="Lucas S."/>
            <person name="Coutinho P."/>
            <person name="Gong Y."/>
            <person name="Samejima M."/>
            <person name="Mahadevan R."/>
            <person name="Abou-Zaid M."/>
            <person name="de Vries R.P."/>
            <person name="Igarashi K."/>
            <person name="Yadav J.S."/>
            <person name="Grigoriev I.V."/>
            <person name="Master E.R."/>
        </authorList>
    </citation>
    <scope>NUCLEOTIDE SEQUENCE [LARGE SCALE GENOMIC DNA]</scope>
    <source>
        <strain evidence="1 2">HHB-10118-sp</strain>
    </source>
</reference>
<dbReference type="Proteomes" id="UP000008370">
    <property type="component" value="Unassembled WGS sequence"/>
</dbReference>
<keyword evidence="2" id="KW-1185">Reference proteome</keyword>
<gene>
    <name evidence="1" type="ORF">PHACADRAFT_261379</name>
</gene>
<dbReference type="GeneID" id="18917973"/>
<evidence type="ECO:0000313" key="1">
    <source>
        <dbReference type="EMBL" id="EKM52764.1"/>
    </source>
</evidence>
<dbReference type="RefSeq" id="XP_007399097.1">
    <property type="nucleotide sequence ID" value="XM_007399035.1"/>
</dbReference>
<dbReference type="HOGENOM" id="CLU_2886563_0_0_1"/>
<proteinExistence type="predicted"/>
<dbReference type="EMBL" id="JH930475">
    <property type="protein sequence ID" value="EKM52764.1"/>
    <property type="molecule type" value="Genomic_DNA"/>
</dbReference>